<sequence length="119" mass="13008">MHWVRPHNRVVTGISPMTGTGTYPYPLGMGRSTTMSDANVRIPEEAKDRLAAIAAAEGLSLRAYLARLAETLLTPAERAERAEKALAALKEWNGYAPTAAEEQDLDSELDRRLAQVTSQ</sequence>
<dbReference type="eggNOG" id="ENOG50347XP">
    <property type="taxonomic scope" value="Bacteria"/>
</dbReference>
<protein>
    <recommendedName>
        <fullName evidence="4">Arc-like DNA binding domain-containing protein</fullName>
    </recommendedName>
</protein>
<dbReference type="SUPFAM" id="SSF47598">
    <property type="entry name" value="Ribbon-helix-helix"/>
    <property type="match status" value="1"/>
</dbReference>
<geneLocation type="plasmid" evidence="2 3">
    <name>SAP1</name>
</geneLocation>
<dbReference type="AlphaFoldDB" id="Q82YF2"/>
<proteinExistence type="predicted"/>
<dbReference type="EMBL" id="AP005645">
    <property type="protein sequence ID" value="BAC75312.1"/>
    <property type="molecule type" value="Genomic_DNA"/>
</dbReference>
<dbReference type="KEGG" id="sma:SAVERM_1p28"/>
<dbReference type="HOGENOM" id="CLU_166899_0_0_11"/>
<dbReference type="InterPro" id="IPR010985">
    <property type="entry name" value="Ribbon_hlx_hlx"/>
</dbReference>
<dbReference type="Proteomes" id="UP000000428">
    <property type="component" value="Plasmid SAP1"/>
</dbReference>
<evidence type="ECO:0000313" key="2">
    <source>
        <dbReference type="EMBL" id="BAC75312.1"/>
    </source>
</evidence>
<name>Q82YF2_STRAW</name>
<keyword evidence="3" id="KW-1185">Reference proteome</keyword>
<evidence type="ECO:0000256" key="1">
    <source>
        <dbReference type="SAM" id="MobiDB-lite"/>
    </source>
</evidence>
<evidence type="ECO:0000313" key="3">
    <source>
        <dbReference type="Proteomes" id="UP000000428"/>
    </source>
</evidence>
<feature type="region of interest" description="Disordered" evidence="1">
    <location>
        <begin position="97"/>
        <end position="119"/>
    </location>
</feature>
<evidence type="ECO:0008006" key="4">
    <source>
        <dbReference type="Google" id="ProtNLM"/>
    </source>
</evidence>
<reference evidence="2 3" key="2">
    <citation type="journal article" date="2003" name="Nat. Biotechnol.">
        <title>Complete genome sequence and comparative analysis of the industrial microorganism Streptomyces avermitilis.</title>
        <authorList>
            <person name="Ikeda H."/>
            <person name="Ishikawa J."/>
            <person name="Hanamoto A."/>
            <person name="Shinose M."/>
            <person name="Kikuchi H."/>
            <person name="Shiba T."/>
            <person name="Sakaki Y."/>
            <person name="Hattori M."/>
            <person name="Omura S."/>
        </authorList>
    </citation>
    <scope>NUCLEOTIDE SEQUENCE [LARGE SCALE GENOMIC DNA]</scope>
    <source>
        <strain evidence="3">ATCC 31267 / DSM 46492 / JCM 5070 / NBRC 14893 / NCIMB 12804 / NRRL 8165 / MA-4680</strain>
    </source>
</reference>
<accession>Q82YF2</accession>
<reference evidence="3" key="1">
    <citation type="journal article" date="2001" name="Proc. Natl. Acad. Sci. U.S.A.">
        <title>Genome sequence of an industrial microorganism Streptomyces avermitilis: deducing the ability of producing secondary metabolites.</title>
        <authorList>
            <person name="Omura S."/>
            <person name="Ikeda H."/>
            <person name="Ishikawa J."/>
            <person name="Hanamoto A."/>
            <person name="Takahashi C."/>
            <person name="Shinose M."/>
            <person name="Takahashi Y."/>
            <person name="Horikawa H."/>
            <person name="Nakazawa H."/>
            <person name="Osonoe T."/>
            <person name="Kikuchi H."/>
            <person name="Shiba T."/>
            <person name="Sakaki Y."/>
            <person name="Hattori M."/>
        </authorList>
    </citation>
    <scope>NUCLEOTIDE SEQUENCE [LARGE SCALE GENOMIC DNA]</scope>
    <source>
        <strain evidence="3">ATCC 31267 / DSM 46492 / JCM 5070 / NBRC 14893 / NCIMB 12804 / NRRL 8165 / MA-4680</strain>
    </source>
</reference>
<gene>
    <name evidence="2" type="ORF">SAVERM_1p28</name>
</gene>
<dbReference type="GO" id="GO:0006355">
    <property type="term" value="P:regulation of DNA-templated transcription"/>
    <property type="evidence" value="ECO:0007669"/>
    <property type="project" value="InterPro"/>
</dbReference>
<dbReference type="Gene3D" id="1.10.1220.10">
    <property type="entry name" value="Met repressor-like"/>
    <property type="match status" value="1"/>
</dbReference>
<keyword evidence="2" id="KW-0614">Plasmid</keyword>
<dbReference type="InterPro" id="IPR013321">
    <property type="entry name" value="Arc_rbn_hlx_hlx"/>
</dbReference>
<organism evidence="2 3">
    <name type="scientific">Streptomyces avermitilis (strain ATCC 31267 / DSM 46492 / JCM 5070 / NBRC 14893 / NCIMB 12804 / NRRL 8165 / MA-4680)</name>
    <dbReference type="NCBI Taxonomy" id="227882"/>
    <lineage>
        <taxon>Bacteria</taxon>
        <taxon>Bacillati</taxon>
        <taxon>Actinomycetota</taxon>
        <taxon>Actinomycetes</taxon>
        <taxon>Kitasatosporales</taxon>
        <taxon>Streptomycetaceae</taxon>
        <taxon>Streptomyces</taxon>
    </lineage>
</organism>